<comment type="caution">
    <text evidence="2">The sequence shown here is derived from an EMBL/GenBank/DDBJ whole genome shotgun (WGS) entry which is preliminary data.</text>
</comment>
<organism evidence="2 3">
    <name type="scientific">Methanoculleus sediminis</name>
    <dbReference type="NCBI Taxonomy" id="1550566"/>
    <lineage>
        <taxon>Archaea</taxon>
        <taxon>Methanobacteriati</taxon>
        <taxon>Methanobacteriota</taxon>
        <taxon>Stenosarchaea group</taxon>
        <taxon>Methanomicrobia</taxon>
        <taxon>Methanomicrobiales</taxon>
        <taxon>Methanomicrobiaceae</taxon>
        <taxon>Methanoculleus</taxon>
    </lineage>
</organism>
<feature type="transmembrane region" description="Helical" evidence="1">
    <location>
        <begin position="61"/>
        <end position="82"/>
    </location>
</feature>
<evidence type="ECO:0000313" key="3">
    <source>
        <dbReference type="Proteomes" id="UP000035301"/>
    </source>
</evidence>
<proteinExistence type="predicted"/>
<dbReference type="PATRIC" id="fig|1550566.3.peg.1681"/>
<dbReference type="EMBL" id="JXOJ01000003">
    <property type="protein sequence ID" value="KLK87898.1"/>
    <property type="molecule type" value="Genomic_DNA"/>
</dbReference>
<accession>A0A0H1QY87</accession>
<keyword evidence="1" id="KW-1133">Transmembrane helix</keyword>
<dbReference type="Proteomes" id="UP000035301">
    <property type="component" value="Unassembled WGS sequence"/>
</dbReference>
<protein>
    <submittedName>
        <fullName evidence="2">Uncharacterized protein</fullName>
    </submittedName>
</protein>
<reference evidence="2 3" key="1">
    <citation type="journal article" date="2015" name="Int. J. Syst. Evol. Microbiol.">
        <title>Methanoculleus sediminis sp. nov., a methanogen from sediments near a submarine mud volcano.</title>
        <authorList>
            <person name="Chen S.C."/>
            <person name="Chen M.F."/>
            <person name="Lai M.C."/>
            <person name="Weng C.Y."/>
            <person name="Wu S.Y."/>
            <person name="Lin S."/>
            <person name="Yang T.F."/>
            <person name="Chen P.C."/>
        </authorList>
    </citation>
    <scope>NUCLEOTIDE SEQUENCE [LARGE SCALE GENOMIC DNA]</scope>
    <source>
        <strain evidence="2 3">S3Fa</strain>
    </source>
</reference>
<feature type="transmembrane region" description="Helical" evidence="1">
    <location>
        <begin position="35"/>
        <end position="55"/>
    </location>
</feature>
<evidence type="ECO:0000313" key="2">
    <source>
        <dbReference type="EMBL" id="KLK87898.1"/>
    </source>
</evidence>
<keyword evidence="1" id="KW-0472">Membrane</keyword>
<dbReference type="OrthoDB" id="107011at2157"/>
<sequence length="128" mass="14278">MIKTTWQDFAITGITILFAVMLLPQLRDVLSRGAVLNFFSALFTSILGYSMALVFATLGLWISMVGQGLVATVWMLLACFSLRNVRNRMFPEQSLASVALDFFTVWVRGVAFIVSGSVKDIFSRISRE</sequence>
<evidence type="ECO:0000256" key="1">
    <source>
        <dbReference type="SAM" id="Phobius"/>
    </source>
</evidence>
<feature type="transmembrane region" description="Helical" evidence="1">
    <location>
        <begin position="6"/>
        <end position="23"/>
    </location>
</feature>
<gene>
    <name evidence="2" type="ORF">SZ63_07715</name>
</gene>
<name>A0A0H1QY87_9EURY</name>
<keyword evidence="1" id="KW-0812">Transmembrane</keyword>
<keyword evidence="3" id="KW-1185">Reference proteome</keyword>
<dbReference type="RefSeq" id="WP_048183924.1">
    <property type="nucleotide sequence ID" value="NZ_JXOJ01000003.1"/>
</dbReference>
<feature type="transmembrane region" description="Helical" evidence="1">
    <location>
        <begin position="94"/>
        <end position="114"/>
    </location>
</feature>
<dbReference type="AlphaFoldDB" id="A0A0H1QY87"/>